<evidence type="ECO:0008006" key="3">
    <source>
        <dbReference type="Google" id="ProtNLM"/>
    </source>
</evidence>
<dbReference type="RefSeq" id="WP_309947212.1">
    <property type="nucleotide sequence ID" value="NZ_JAVDQY010000003.1"/>
</dbReference>
<evidence type="ECO:0000313" key="1">
    <source>
        <dbReference type="EMBL" id="MDR6527880.1"/>
    </source>
</evidence>
<comment type="caution">
    <text evidence="1">The sequence shown here is derived from an EMBL/GenBank/DDBJ whole genome shotgun (WGS) entry which is preliminary data.</text>
</comment>
<sequence length="517" mass="56408">MAKRTITQLKEYFKAGKRPTENQFGDLLDSYVHLDDPSVFPNSFKHKDLSVKFPNLESNLAVDILLGTTVNGNIEIHVVGAWNSENTVGVIKKQIIIGANPNGGIWYQPLSRIIEASGPITDHIYLSDIVWDSTIAQYKLTLYHTRQSGNVYAIRLIQHCNSTAVVDKAVLSDIYTNVLTGQNKHYVNYNDSVGIGTKKPLAPLDVQGRILLNAGSNVVSGVGIVGYTTQWARGYNFVSPDNTQHLGGFGALGTNNQIDHYFIGKYGGSIAKFFVGDDRTFLRGNVGIGTEAPATKLDVVGEVLAGSRSATEGVNAFAVRYENGSFNNWGSLRSGAETYMSYGAKASSTTAYGWVSSNGSFSNYKNAVTLGNEGIKFLGSASAQSAINSPVVMNESMRITPNGNVGIGTKNPDQKLAVKGKIHAEDVIVDTNVPADYVFQKYFDGQSSIRPDYQMPTISELESFVKENKHLPEIPSGEEITRDGVTLGDFQMKLLQKIEELTLYIISLKKEMDSKLN</sequence>
<name>A0AAE3YCG1_9FLAO</name>
<dbReference type="AlphaFoldDB" id="A0AAE3YCG1"/>
<protein>
    <recommendedName>
        <fullName evidence="3">Peptidase S74 domain-containing protein</fullName>
    </recommendedName>
</protein>
<accession>A0AAE3YCG1</accession>
<proteinExistence type="predicted"/>
<reference evidence="1" key="1">
    <citation type="submission" date="2023-07" db="EMBL/GenBank/DDBJ databases">
        <title>Sorghum-associated microbial communities from plants grown in Nebraska, USA.</title>
        <authorList>
            <person name="Schachtman D."/>
        </authorList>
    </citation>
    <scope>NUCLEOTIDE SEQUENCE</scope>
    <source>
        <strain evidence="1">DS2360</strain>
    </source>
</reference>
<gene>
    <name evidence="1" type="ORF">J2787_003272</name>
</gene>
<evidence type="ECO:0000313" key="2">
    <source>
        <dbReference type="Proteomes" id="UP001184861"/>
    </source>
</evidence>
<organism evidence="1 2">
    <name type="scientific">Chryseobacterium rhizosphaerae</name>
    <dbReference type="NCBI Taxonomy" id="395937"/>
    <lineage>
        <taxon>Bacteria</taxon>
        <taxon>Pseudomonadati</taxon>
        <taxon>Bacteroidota</taxon>
        <taxon>Flavobacteriia</taxon>
        <taxon>Flavobacteriales</taxon>
        <taxon>Weeksellaceae</taxon>
        <taxon>Chryseobacterium group</taxon>
        <taxon>Chryseobacterium</taxon>
    </lineage>
</organism>
<dbReference type="Proteomes" id="UP001184861">
    <property type="component" value="Unassembled WGS sequence"/>
</dbReference>
<dbReference type="EMBL" id="JAVDQY010000003">
    <property type="protein sequence ID" value="MDR6527880.1"/>
    <property type="molecule type" value="Genomic_DNA"/>
</dbReference>